<protein>
    <submittedName>
        <fullName evidence="2">Uncharacterized protein</fullName>
    </submittedName>
</protein>
<evidence type="ECO:0000313" key="3">
    <source>
        <dbReference type="Proteomes" id="UP000761380"/>
    </source>
</evidence>
<feature type="region of interest" description="Disordered" evidence="1">
    <location>
        <begin position="43"/>
        <end position="108"/>
    </location>
</feature>
<accession>A0A927WNR2</accession>
<evidence type="ECO:0000313" key="2">
    <source>
        <dbReference type="EMBL" id="MBE6091711.1"/>
    </source>
</evidence>
<feature type="compositionally biased region" description="Acidic residues" evidence="1">
    <location>
        <begin position="73"/>
        <end position="82"/>
    </location>
</feature>
<proteinExistence type="predicted"/>
<name>A0A927WNR2_SELRU</name>
<gene>
    <name evidence="2" type="ORF">E7201_00810</name>
</gene>
<dbReference type="EMBL" id="SVBY01000003">
    <property type="protein sequence ID" value="MBE6091711.1"/>
    <property type="molecule type" value="Genomic_DNA"/>
</dbReference>
<comment type="caution">
    <text evidence="2">The sequence shown here is derived from an EMBL/GenBank/DDBJ whole genome shotgun (WGS) entry which is preliminary data.</text>
</comment>
<dbReference type="AlphaFoldDB" id="A0A927WNR2"/>
<organism evidence="2 3">
    <name type="scientific">Selenomonas ruminantium</name>
    <dbReference type="NCBI Taxonomy" id="971"/>
    <lineage>
        <taxon>Bacteria</taxon>
        <taxon>Bacillati</taxon>
        <taxon>Bacillota</taxon>
        <taxon>Negativicutes</taxon>
        <taxon>Selenomonadales</taxon>
        <taxon>Selenomonadaceae</taxon>
        <taxon>Selenomonas</taxon>
    </lineage>
</organism>
<sequence>MAKIIINKGFISLHGQLYGAGSVISVADNNEAKRLVARSSGDFSFYQGNVPESGTDEPADEGIPAENDVLDSGTEDAGEDSGDGLPALDPDAAMQTGKGNKGDKGKKK</sequence>
<evidence type="ECO:0000256" key="1">
    <source>
        <dbReference type="SAM" id="MobiDB-lite"/>
    </source>
</evidence>
<dbReference type="Proteomes" id="UP000761380">
    <property type="component" value="Unassembled WGS sequence"/>
</dbReference>
<reference evidence="2" key="1">
    <citation type="submission" date="2019-04" db="EMBL/GenBank/DDBJ databases">
        <title>Evolution of Biomass-Degrading Anaerobic Consortia Revealed by Metagenomics.</title>
        <authorList>
            <person name="Peng X."/>
        </authorList>
    </citation>
    <scope>NUCLEOTIDE SEQUENCE</scope>
    <source>
        <strain evidence="2">SIG240</strain>
    </source>
</reference>